<dbReference type="RefSeq" id="WP_234531213.1">
    <property type="nucleotide sequence ID" value="NZ_CAKMAB010000003.1"/>
</dbReference>
<proteinExistence type="predicted"/>
<sequence>MKIKMISTILSGVILMAAIFPSFSSVHAMNPDNGIQEDLLYLSEELILNGNDATNVVSSRLDLPKTIGTTTTVEWTSSLPDVINADGFAIGSNAFTFEPVQAQKVRLFVAMTEGDIPSICEFEVYNTKEAQPVKYTVSFNSNGGSAVDSITAIPKNTSITLPSPTRDGYVFLGWYTDNNTFAHEFTNRTRINVNTALYAKWIDTTSVRHTVTFEVYGGSAVNPIKGILHGETMSMLPTSTLLSGFVFEGWFLDDNTFEHEFTTETAVTANVTVYAKFALRSTPEVNKALLDANIEFAQKLNVDQYLETGKAELLDALANAEEVSENPSALQEEIDLANHNLKYALYRMRMIPSKDKLEELISN</sequence>
<protein>
    <submittedName>
        <fullName evidence="3">Uncharacterized protein</fullName>
    </submittedName>
</protein>
<comment type="subcellular location">
    <subcellularLocation>
        <location evidence="1">Cell envelope</location>
    </subcellularLocation>
</comment>
<dbReference type="Pfam" id="PF09479">
    <property type="entry name" value="Flg_new"/>
    <property type="match status" value="2"/>
</dbReference>
<evidence type="ECO:0000256" key="1">
    <source>
        <dbReference type="ARBA" id="ARBA00004196"/>
    </source>
</evidence>
<evidence type="ECO:0000313" key="4">
    <source>
        <dbReference type="Proteomes" id="UP000838749"/>
    </source>
</evidence>
<accession>A0ABN8FD16</accession>
<feature type="signal peptide" evidence="2">
    <location>
        <begin position="1"/>
        <end position="28"/>
    </location>
</feature>
<gene>
    <name evidence="3" type="ORF">PAECIP111894_00654</name>
</gene>
<evidence type="ECO:0000256" key="2">
    <source>
        <dbReference type="SAM" id="SignalP"/>
    </source>
</evidence>
<feature type="chain" id="PRO_5046215803" evidence="2">
    <location>
        <begin position="29"/>
        <end position="363"/>
    </location>
</feature>
<name>A0ABN8FD16_9BACL</name>
<dbReference type="InterPro" id="IPR013378">
    <property type="entry name" value="InlB-like_B-rpt"/>
</dbReference>
<dbReference type="InterPro" id="IPR042229">
    <property type="entry name" value="Listeria/Bacterioides_rpt_sf"/>
</dbReference>
<dbReference type="Gene3D" id="2.60.40.4270">
    <property type="entry name" value="Listeria-Bacteroides repeat domain"/>
    <property type="match status" value="2"/>
</dbReference>
<organism evidence="3 4">
    <name type="scientific">Paenibacillus pseudetheri</name>
    <dbReference type="NCBI Taxonomy" id="2897682"/>
    <lineage>
        <taxon>Bacteria</taxon>
        <taxon>Bacillati</taxon>
        <taxon>Bacillota</taxon>
        <taxon>Bacilli</taxon>
        <taxon>Bacillales</taxon>
        <taxon>Paenibacillaceae</taxon>
        <taxon>Paenibacillus</taxon>
    </lineage>
</organism>
<dbReference type="EMBL" id="CAKMAB010000003">
    <property type="protein sequence ID" value="CAH1054509.1"/>
    <property type="molecule type" value="Genomic_DNA"/>
</dbReference>
<dbReference type="NCBIfam" id="TIGR02543">
    <property type="entry name" value="List_Bact_rpt"/>
    <property type="match status" value="2"/>
</dbReference>
<keyword evidence="4" id="KW-1185">Reference proteome</keyword>
<dbReference type="Gene3D" id="1.20.1270.90">
    <property type="entry name" value="AF1782-like"/>
    <property type="match status" value="1"/>
</dbReference>
<reference evidence="3" key="1">
    <citation type="submission" date="2021-12" db="EMBL/GenBank/DDBJ databases">
        <authorList>
            <person name="Criscuolo A."/>
        </authorList>
    </citation>
    <scope>NUCLEOTIDE SEQUENCE</scope>
    <source>
        <strain evidence="3">CIP111894</strain>
    </source>
</reference>
<dbReference type="Proteomes" id="UP000838749">
    <property type="component" value="Unassembled WGS sequence"/>
</dbReference>
<keyword evidence="2" id="KW-0732">Signal</keyword>
<evidence type="ECO:0000313" key="3">
    <source>
        <dbReference type="EMBL" id="CAH1054509.1"/>
    </source>
</evidence>
<comment type="caution">
    <text evidence="3">The sequence shown here is derived from an EMBL/GenBank/DDBJ whole genome shotgun (WGS) entry which is preliminary data.</text>
</comment>